<sequence>MSSTHPAPADERLTLFHRRHARRQLAKGFMHVAPALVLIGALPNLLSGHEAWTWVAAAECVVGAAYLVLLVRELWHLRRHPHLRERVAWLELAAAGILALEGYHIWHRHHEAELTGAAVRFHALPWVYGAVAVLFVLLAFHMPRLDARRYLHLHDDGISYRLKPFSRSTHLCWIEVAAIEPVGEADLLVHYHDGRHRRIALSAMHDGTALRDNVLAHAARYQATSAQA</sequence>
<keyword evidence="2" id="KW-1185">Reference proteome</keyword>
<proteinExistence type="predicted"/>
<gene>
    <name evidence="1" type="ORF">F0P96_17470</name>
</gene>
<dbReference type="RefSeq" id="WP_151080215.1">
    <property type="nucleotide sequence ID" value="NZ_CP047647.1"/>
</dbReference>
<reference evidence="1 2" key="1">
    <citation type="submission" date="2019-09" db="EMBL/GenBank/DDBJ databases">
        <title>Genome sequence of Hymenobacter sp. M3.</title>
        <authorList>
            <person name="Srinivasan S."/>
        </authorList>
    </citation>
    <scope>NUCLEOTIDE SEQUENCE [LARGE SCALE GENOMIC DNA]</scope>
    <source>
        <strain evidence="1 2">M3</strain>
    </source>
</reference>
<dbReference type="AlphaFoldDB" id="A0A7L5A137"/>
<dbReference type="Proteomes" id="UP000326380">
    <property type="component" value="Unassembled WGS sequence"/>
</dbReference>
<evidence type="ECO:0000313" key="2">
    <source>
        <dbReference type="Proteomes" id="UP000326380"/>
    </source>
</evidence>
<dbReference type="EMBL" id="VTWU01000007">
    <property type="protein sequence ID" value="KAA9327033.1"/>
    <property type="molecule type" value="Genomic_DNA"/>
</dbReference>
<comment type="caution">
    <text evidence="1">The sequence shown here is derived from an EMBL/GenBank/DDBJ whole genome shotgun (WGS) entry which is preliminary data.</text>
</comment>
<name>A0A7L5A137_9BACT</name>
<protein>
    <submittedName>
        <fullName evidence="1">Uncharacterized protein</fullName>
    </submittedName>
</protein>
<evidence type="ECO:0000313" key="1">
    <source>
        <dbReference type="EMBL" id="KAA9327033.1"/>
    </source>
</evidence>
<accession>A0A7L5A137</accession>
<organism evidence="1 2">
    <name type="scientific">Hymenobacter busanensis</name>
    <dbReference type="NCBI Taxonomy" id="2607656"/>
    <lineage>
        <taxon>Bacteria</taxon>
        <taxon>Pseudomonadati</taxon>
        <taxon>Bacteroidota</taxon>
        <taxon>Cytophagia</taxon>
        <taxon>Cytophagales</taxon>
        <taxon>Hymenobacteraceae</taxon>
        <taxon>Hymenobacter</taxon>
    </lineage>
</organism>